<protein>
    <submittedName>
        <fullName evidence="2">Uncharacterized protein</fullName>
    </submittedName>
</protein>
<dbReference type="EMBL" id="FNDD01000044">
    <property type="protein sequence ID" value="SDI00788.1"/>
    <property type="molecule type" value="Genomic_DNA"/>
</dbReference>
<organism evidence="2 3">
    <name type="scientific">Vibrio xiamenensis</name>
    <dbReference type="NCBI Taxonomy" id="861298"/>
    <lineage>
        <taxon>Bacteria</taxon>
        <taxon>Pseudomonadati</taxon>
        <taxon>Pseudomonadota</taxon>
        <taxon>Gammaproteobacteria</taxon>
        <taxon>Vibrionales</taxon>
        <taxon>Vibrionaceae</taxon>
        <taxon>Vibrio</taxon>
    </lineage>
</organism>
<keyword evidence="1" id="KW-0472">Membrane</keyword>
<evidence type="ECO:0000313" key="2">
    <source>
        <dbReference type="EMBL" id="SDI00788.1"/>
    </source>
</evidence>
<evidence type="ECO:0000256" key="1">
    <source>
        <dbReference type="SAM" id="Phobius"/>
    </source>
</evidence>
<evidence type="ECO:0000313" key="3">
    <source>
        <dbReference type="Proteomes" id="UP000198854"/>
    </source>
</evidence>
<keyword evidence="1" id="KW-1133">Transmembrane helix</keyword>
<gene>
    <name evidence="2" type="ORF">SAMN04488136_14411</name>
</gene>
<dbReference type="OrthoDB" id="7061124at2"/>
<keyword evidence="1" id="KW-0812">Transmembrane</keyword>
<proteinExistence type="predicted"/>
<reference evidence="2 3" key="1">
    <citation type="submission" date="2016-10" db="EMBL/GenBank/DDBJ databases">
        <authorList>
            <person name="de Groot N.N."/>
        </authorList>
    </citation>
    <scope>NUCLEOTIDE SEQUENCE [LARGE SCALE GENOMIC DNA]</scope>
    <source>
        <strain evidence="2 3">CGMCC 1.10228</strain>
    </source>
</reference>
<sequence length="251" mass="28833">MKRENIVQLLILLLSIILILFANYYPTTPSGDNVEKISINTVLLSIGCSILAVVIINFVEYHITLPEVNFMKVINSWKLVSIFKTRQEMNTVTNKLLLKSEELDIAALGASGFINYQGDVLKTRLQKGLKIRFLIPHKESDFIAQREKDEMAQEGSIKKAISDLVEWVRITKKELNLSDSAIQIREYSCLPIDSIMRIDSNLFTGPFMVKKKSQLTMSYQYKKGGDGYEYYKKYFEEIWNDDNITNPIELG</sequence>
<feature type="transmembrane region" description="Helical" evidence="1">
    <location>
        <begin position="7"/>
        <end position="25"/>
    </location>
</feature>
<dbReference type="RefSeq" id="WP_093279296.1">
    <property type="nucleotide sequence ID" value="NZ_FNDD01000044.1"/>
</dbReference>
<keyword evidence="3" id="KW-1185">Reference proteome</keyword>
<dbReference type="AlphaFoldDB" id="A0A1G8H2B8"/>
<feature type="transmembrane region" description="Helical" evidence="1">
    <location>
        <begin position="37"/>
        <end position="59"/>
    </location>
</feature>
<accession>A0A1G8H2B8</accession>
<name>A0A1G8H2B8_9VIBR</name>
<dbReference type="Proteomes" id="UP000198854">
    <property type="component" value="Unassembled WGS sequence"/>
</dbReference>